<evidence type="ECO:0000313" key="1">
    <source>
        <dbReference type="EMBL" id="NMN95898.1"/>
    </source>
</evidence>
<evidence type="ECO:0000313" key="2">
    <source>
        <dbReference type="Proteomes" id="UP000535543"/>
    </source>
</evidence>
<dbReference type="GO" id="GO:0016747">
    <property type="term" value="F:acyltransferase activity, transferring groups other than amino-acyl groups"/>
    <property type="evidence" value="ECO:0007669"/>
    <property type="project" value="InterPro"/>
</dbReference>
<organism evidence="1 2">
    <name type="scientific">Antrihabitans stalactiti</name>
    <dbReference type="NCBI Taxonomy" id="2584121"/>
    <lineage>
        <taxon>Bacteria</taxon>
        <taxon>Bacillati</taxon>
        <taxon>Actinomycetota</taxon>
        <taxon>Actinomycetes</taxon>
        <taxon>Mycobacteriales</taxon>
        <taxon>Nocardiaceae</taxon>
        <taxon>Antrihabitans</taxon>
    </lineage>
</organism>
<proteinExistence type="predicted"/>
<dbReference type="Gene3D" id="3.40.47.10">
    <property type="match status" value="1"/>
</dbReference>
<gene>
    <name evidence="1" type="ORF">FGL95_12725</name>
</gene>
<dbReference type="RefSeq" id="WP_169587306.1">
    <property type="nucleotide sequence ID" value="NZ_VCQU01000004.1"/>
</dbReference>
<reference evidence="1 2" key="2">
    <citation type="submission" date="2020-06" db="EMBL/GenBank/DDBJ databases">
        <title>Antribacter stalactiti gen. nov., sp. nov., a new member of the family Nacardiaceae isolated from a cave.</title>
        <authorList>
            <person name="Kim I.S."/>
        </authorList>
    </citation>
    <scope>NUCLEOTIDE SEQUENCE [LARGE SCALE GENOMIC DNA]</scope>
    <source>
        <strain evidence="1 2">YC2-7</strain>
    </source>
</reference>
<dbReference type="PANTHER" id="PTHR42870">
    <property type="entry name" value="ACETYL-COA C-ACETYLTRANSFERASE"/>
    <property type="match status" value="1"/>
</dbReference>
<dbReference type="InterPro" id="IPR002155">
    <property type="entry name" value="Thiolase"/>
</dbReference>
<protein>
    <recommendedName>
        <fullName evidence="3">Acetyl-CoA acetyltransferase</fullName>
    </recommendedName>
</protein>
<evidence type="ECO:0008006" key="3">
    <source>
        <dbReference type="Google" id="ProtNLM"/>
    </source>
</evidence>
<sequence length="373" mass="38332">MRDDAVIIGACEVGLSADYSGSCDEMVFEAVAGALRDAGLNKSDIGLSVVASYDLFDGSAFSNSLTTPAAAGWLTNEYRLEDDSGVALISASAAIRSGAVDAAVVVGMHQPPTRSNDAWNALRFADAASALSFGALYERPIGLTASIATAQHAARRVATSAATVEHFAEVAAAEISTGACGPRTARAASVTAEQVLAARVVATPLTELMLPAPAAGAVAIVLTSATRARMCRHPRAILRGSGVSNGGAPGGREWLVEPEAATRRAAKAAYRQAGITDPASAFDVAEFTAISPAMVEPLCDSLGLRTNGVVRNPSGGARSCYPGAANGALRVVECLDWLERHGRRGSRALSHSVDNLTGPISATSTVHVLERFS</sequence>
<dbReference type="InterPro" id="IPR016039">
    <property type="entry name" value="Thiolase-like"/>
</dbReference>
<dbReference type="EMBL" id="VCQU01000004">
    <property type="protein sequence ID" value="NMN95898.1"/>
    <property type="molecule type" value="Genomic_DNA"/>
</dbReference>
<accession>A0A848KE53</accession>
<keyword evidence="2" id="KW-1185">Reference proteome</keyword>
<dbReference type="Proteomes" id="UP000535543">
    <property type="component" value="Unassembled WGS sequence"/>
</dbReference>
<reference evidence="1 2" key="1">
    <citation type="submission" date="2019-05" db="EMBL/GenBank/DDBJ databases">
        <authorList>
            <person name="Lee S.D."/>
        </authorList>
    </citation>
    <scope>NUCLEOTIDE SEQUENCE [LARGE SCALE GENOMIC DNA]</scope>
    <source>
        <strain evidence="1 2">YC2-7</strain>
    </source>
</reference>
<dbReference type="PANTHER" id="PTHR42870:SF1">
    <property type="entry name" value="NON-SPECIFIC LIPID-TRANSFER PROTEIN-LIKE 2"/>
    <property type="match status" value="1"/>
</dbReference>
<dbReference type="AlphaFoldDB" id="A0A848KE53"/>
<comment type="caution">
    <text evidence="1">The sequence shown here is derived from an EMBL/GenBank/DDBJ whole genome shotgun (WGS) entry which is preliminary data.</text>
</comment>
<name>A0A848KE53_9NOCA</name>
<dbReference type="SUPFAM" id="SSF53901">
    <property type="entry name" value="Thiolase-like"/>
    <property type="match status" value="1"/>
</dbReference>
<dbReference type="PIRSF" id="PIRSF000429">
    <property type="entry name" value="Ac-CoA_Ac_transf"/>
    <property type="match status" value="1"/>
</dbReference>